<dbReference type="PROSITE" id="PS51318">
    <property type="entry name" value="TAT"/>
    <property type="match status" value="1"/>
</dbReference>
<dbReference type="RefSeq" id="WP_190468189.1">
    <property type="nucleotide sequence ID" value="NZ_JACJSG010000006.1"/>
</dbReference>
<proteinExistence type="predicted"/>
<evidence type="ECO:0000256" key="1">
    <source>
        <dbReference type="SAM" id="SignalP"/>
    </source>
</evidence>
<keyword evidence="3" id="KW-1185">Reference proteome</keyword>
<sequence>MKLSRRKFFTLAGASAAGTVLASPLEGLIARKANGQPVFGGGYGPLVKDPNGLLDLPAGFGYVTFSRTGELMNDGSSVPGAHDGMAAFPGPRNTVILVRNHELGTGSTGSKTQGPKPYDPIANGGTTTLVVGANRQLIKHFVSLSGTIRNCAGGPTPWGSWISCEENVSVPNGENGLLKRHGFNFEVSASATSPVEPVPLVAMGRFNHEAVAVDPKTGIVYQTEDTSNSLFYRFIPKVPGKLQQGGVLQALRIISRPGVDTSNARSNSLKFNVGEKFSVDWVTIEEPNPAEDTVRVEGRNKGAARFVRGEGIWYTEKNGKSEFYFVATSGGPDLSGGSDRGRGGGQVWRYIPADETVELFVESTSREELDMPDNIVVSPYGDLILCEDGGGENFLRGVTPQGKLYNFARNALNDSEFCGACFSPDGRTLFVNIQSPGITLAIWGPWTSKRG</sequence>
<dbReference type="PANTHER" id="PTHR35399:SF4">
    <property type="entry name" value="MEMBRANE PROTEIN"/>
    <property type="match status" value="1"/>
</dbReference>
<keyword evidence="1" id="KW-0732">Signal</keyword>
<feature type="chain" id="PRO_5045911463" evidence="1">
    <location>
        <begin position="23"/>
        <end position="451"/>
    </location>
</feature>
<dbReference type="Pfam" id="PF05787">
    <property type="entry name" value="PhoX"/>
    <property type="match status" value="1"/>
</dbReference>
<evidence type="ECO:0000313" key="3">
    <source>
        <dbReference type="Proteomes" id="UP000661112"/>
    </source>
</evidence>
<dbReference type="PANTHER" id="PTHR35399">
    <property type="entry name" value="SLR8030 PROTEIN"/>
    <property type="match status" value="1"/>
</dbReference>
<dbReference type="InterPro" id="IPR006311">
    <property type="entry name" value="TAT_signal"/>
</dbReference>
<dbReference type="Proteomes" id="UP000661112">
    <property type="component" value="Unassembled WGS sequence"/>
</dbReference>
<dbReference type="SUPFAM" id="SSF63829">
    <property type="entry name" value="Calcium-dependent phosphotriesterase"/>
    <property type="match status" value="1"/>
</dbReference>
<feature type="signal peptide" evidence="1">
    <location>
        <begin position="1"/>
        <end position="22"/>
    </location>
</feature>
<evidence type="ECO:0000313" key="2">
    <source>
        <dbReference type="EMBL" id="MBD2500077.1"/>
    </source>
</evidence>
<reference evidence="2 3" key="1">
    <citation type="journal article" date="2020" name="ISME J.">
        <title>Comparative genomics reveals insights into cyanobacterial evolution and habitat adaptation.</title>
        <authorList>
            <person name="Chen M.Y."/>
            <person name="Teng W.K."/>
            <person name="Zhao L."/>
            <person name="Hu C.X."/>
            <person name="Zhou Y.K."/>
            <person name="Han B.P."/>
            <person name="Song L.R."/>
            <person name="Shu W.S."/>
        </authorList>
    </citation>
    <scope>NUCLEOTIDE SEQUENCE [LARGE SCALE GENOMIC DNA]</scope>
    <source>
        <strain evidence="2 3">FACHB-119</strain>
    </source>
</reference>
<gene>
    <name evidence="2" type="ORF">H6G83_05480</name>
</gene>
<name>A0ABR8D168_9NOST</name>
<organism evidence="2 3">
    <name type="scientific">Anabaena azotica FACHB-119</name>
    <dbReference type="NCBI Taxonomy" id="947527"/>
    <lineage>
        <taxon>Bacteria</taxon>
        <taxon>Bacillati</taxon>
        <taxon>Cyanobacteriota</taxon>
        <taxon>Cyanophyceae</taxon>
        <taxon>Nostocales</taxon>
        <taxon>Nostocaceae</taxon>
        <taxon>Anabaena</taxon>
        <taxon>Anabaena azotica</taxon>
    </lineage>
</organism>
<comment type="caution">
    <text evidence="2">The sequence shown here is derived from an EMBL/GenBank/DDBJ whole genome shotgun (WGS) entry which is preliminary data.</text>
</comment>
<accession>A0ABR8D168</accession>
<dbReference type="EMBL" id="JACJSG010000006">
    <property type="protein sequence ID" value="MBD2500077.1"/>
    <property type="molecule type" value="Genomic_DNA"/>
</dbReference>
<protein>
    <submittedName>
        <fullName evidence="2">DUF839 domain-containing protein</fullName>
    </submittedName>
</protein>
<dbReference type="InterPro" id="IPR008557">
    <property type="entry name" value="PhoX"/>
</dbReference>